<proteinExistence type="predicted"/>
<sequence length="1422" mass="155927">MSAAMEDEENVMGTFYVEGEVSLYWDRETGEVVSLLMNSTLLPDHLVDTHLPPGSSFASSSFPNNFLDHVDADGNPLSTVFSEVAIPYNHGLDCSSTTASPSYVDAPHSKMMTSSLITCKLSNEPKNDLKSSILALAEPHMLSMAKYMCPFRKKCSTTSSSLSSPSDCELECAESARASSEVAPHIVSSGDITRQSCTLGLSSSGVEVDTSVKPLLNVIKQASMGQSISSVTDEPCLPTKNVHNPAISDHYSSKVSCSSSSIRDHEYFEPSLLIQNRRPSCEIELIDTESVDSSDGSVLRKKQLWGDSLDRAVKNSGKDQVQIKSTHAASHSTEAGLQSILENYVEPHPFDKGKLKEKLPATSAQATHSQASAQKVANNAREFVSPVVDNKSPLLSFDVGPITTSMVLSVTDNLANISETEISTTKLPFIGSNVTLWGGNNIVNNAGETDAPAIAGSNAHHFLSAMKPTVSATVLQNPDQVEKHIQNPGSPLSVSSDIVDGVSGCPSGNEKVVNNIRKVNGPATDDNAQPFLSNMEPKPIVITDLKYKIDPEIHIAKLSIVEDNVPSVPACGVRIESNTSNIDVPTHANSITQVFSSAMETTVDPTVSSKQIDNIVLETSHDWKACKKPRKGDNLEVKSLLDYHSFSHDIGKDLPESLSITTLGESHSLENKSLMDVECSSKKYTLSENNINSCSLPQEASRNSINGLDKCSKDMGHYSSSKPKLSPWFSTPYALSETPWCSLSSDALSDPISIFERLPSGDMNSSSDACSSNQRNKHEVPKEPSTLKPENPRSSHCSSDNHSSHFLRSLCKNGHCRADSITSTSGSSSCPGSGKISKKGLKLSTPNDKVVPNVSSHLKESNDPLVSAKASNSISRMRRGNVEPQHFSMEFSGSPSHVAPKDEDNFDTLMDENEDCTSAVTIVNGPSPQSSFKHSSTQHAKSQSLKNTENEVSSLEKITEKLKLTNEKMSRNKKAPLTDSKKKSKRKFSSPNSSNSEAISKSCNERTASLSLDREVPPCIGSSSFIGQKRTSLDALIDMPSECTSNLDSLHVSSPEDTKPLLTDPVEEKPVISINPIDYANFFGLASLPDSAEEKPNLLNTNPKNLLDYANKLLPFRIELNKSDFSHPPDIPQLRDTVMGKQYRDHELDPLASPIQATVKDTVMYPSSKNLPIKQKQSSIKEKSYWSPQVTASNSPQKTTKRLRIGDFSNNTQLDAKKNSLWATKEEPVEESSPYQQKKTRKRSLESDSPHISSKHNVISLLQQPALPCSNHASCSTDSCMRNLEWSTTDNQKNKRRKIFYPLLRPIGCCRPRNAFIFFSMTERQRVAAAHPHSDFGEISKLVALSWHNMSDGDKKPYRMLALEDANRYYNYVSRTHQNWERLTARGLQILYIMDIFCDWLSQKLPRWVKYLSASSVDSSHE</sequence>
<keyword evidence="1 2" id="KW-0238">DNA-binding</keyword>
<accession>A0A8T2TIJ7</accession>
<dbReference type="OrthoDB" id="1919336at2759"/>
<feature type="compositionally biased region" description="Low complexity" evidence="3">
    <location>
        <begin position="822"/>
        <end position="835"/>
    </location>
</feature>
<dbReference type="Gene3D" id="1.10.30.10">
    <property type="entry name" value="High mobility group box domain"/>
    <property type="match status" value="1"/>
</dbReference>
<feature type="compositionally biased region" description="Polar residues" evidence="3">
    <location>
        <begin position="920"/>
        <end position="953"/>
    </location>
</feature>
<dbReference type="EMBL" id="CM035418">
    <property type="protein sequence ID" value="KAH7421255.1"/>
    <property type="molecule type" value="Genomic_DNA"/>
</dbReference>
<dbReference type="InterPro" id="IPR009071">
    <property type="entry name" value="HMG_box_dom"/>
</dbReference>
<feature type="compositionally biased region" description="Polar residues" evidence="3">
    <location>
        <begin position="762"/>
        <end position="774"/>
    </location>
</feature>
<keyword evidence="2" id="KW-0539">Nucleus</keyword>
<dbReference type="Pfam" id="PF00505">
    <property type="entry name" value="HMG_box"/>
    <property type="match status" value="1"/>
</dbReference>
<dbReference type="InterPro" id="IPR036910">
    <property type="entry name" value="HMG_box_dom_sf"/>
</dbReference>
<protein>
    <recommendedName>
        <fullName evidence="4">HMG box domain-containing protein</fullName>
    </recommendedName>
</protein>
<evidence type="ECO:0000256" key="1">
    <source>
        <dbReference type="ARBA" id="ARBA00023125"/>
    </source>
</evidence>
<feature type="domain" description="HMG box" evidence="4">
    <location>
        <begin position="1309"/>
        <end position="1377"/>
    </location>
</feature>
<feature type="region of interest" description="Disordered" evidence="3">
    <location>
        <begin position="1170"/>
        <end position="1252"/>
    </location>
</feature>
<comment type="caution">
    <text evidence="5">The sequence shown here is derived from an EMBL/GenBank/DDBJ whole genome shotgun (WGS) entry which is preliminary data.</text>
</comment>
<feature type="region of interest" description="Disordered" evidence="3">
    <location>
        <begin position="759"/>
        <end position="801"/>
    </location>
</feature>
<feature type="compositionally biased region" description="Low complexity" evidence="3">
    <location>
        <begin position="989"/>
        <end position="1001"/>
    </location>
</feature>
<feature type="region of interest" description="Disordered" evidence="3">
    <location>
        <begin position="920"/>
        <end position="1001"/>
    </location>
</feature>
<evidence type="ECO:0000256" key="2">
    <source>
        <dbReference type="PROSITE-ProRule" id="PRU00267"/>
    </source>
</evidence>
<feature type="compositionally biased region" description="Polar residues" evidence="3">
    <location>
        <begin position="1186"/>
        <end position="1198"/>
    </location>
</feature>
<evidence type="ECO:0000313" key="5">
    <source>
        <dbReference type="EMBL" id="KAH7421255.1"/>
    </source>
</evidence>
<dbReference type="GO" id="GO:0003677">
    <property type="term" value="F:DNA binding"/>
    <property type="evidence" value="ECO:0007669"/>
    <property type="project" value="UniProtKB-UniRule"/>
</dbReference>
<dbReference type="GO" id="GO:0005634">
    <property type="term" value="C:nucleus"/>
    <property type="evidence" value="ECO:0007669"/>
    <property type="project" value="UniProtKB-UniRule"/>
</dbReference>
<reference evidence="5" key="1">
    <citation type="submission" date="2021-08" db="EMBL/GenBank/DDBJ databases">
        <title>WGS assembly of Ceratopteris richardii.</title>
        <authorList>
            <person name="Marchant D.B."/>
            <person name="Chen G."/>
            <person name="Jenkins J."/>
            <person name="Shu S."/>
            <person name="Leebens-Mack J."/>
            <person name="Grimwood J."/>
            <person name="Schmutz J."/>
            <person name="Soltis P."/>
            <person name="Soltis D."/>
            <person name="Chen Z.-H."/>
        </authorList>
    </citation>
    <scope>NUCLEOTIDE SEQUENCE</scope>
    <source>
        <strain evidence="5">Whitten #5841</strain>
        <tissue evidence="5">Leaf</tissue>
    </source>
</reference>
<gene>
    <name evidence="5" type="ORF">KP509_13G048200</name>
</gene>
<dbReference type="Proteomes" id="UP000825935">
    <property type="component" value="Chromosome 13"/>
</dbReference>
<evidence type="ECO:0000256" key="3">
    <source>
        <dbReference type="SAM" id="MobiDB-lite"/>
    </source>
</evidence>
<organism evidence="5 6">
    <name type="scientific">Ceratopteris richardii</name>
    <name type="common">Triangle waterfern</name>
    <dbReference type="NCBI Taxonomy" id="49495"/>
    <lineage>
        <taxon>Eukaryota</taxon>
        <taxon>Viridiplantae</taxon>
        <taxon>Streptophyta</taxon>
        <taxon>Embryophyta</taxon>
        <taxon>Tracheophyta</taxon>
        <taxon>Polypodiopsida</taxon>
        <taxon>Polypodiidae</taxon>
        <taxon>Polypodiales</taxon>
        <taxon>Pteridineae</taxon>
        <taxon>Pteridaceae</taxon>
        <taxon>Parkerioideae</taxon>
        <taxon>Ceratopteris</taxon>
    </lineage>
</organism>
<feature type="DNA-binding region" description="HMG box" evidence="2">
    <location>
        <begin position="1309"/>
        <end position="1377"/>
    </location>
</feature>
<keyword evidence="6" id="KW-1185">Reference proteome</keyword>
<dbReference type="InterPro" id="IPR050342">
    <property type="entry name" value="HMGB"/>
</dbReference>
<name>A0A8T2TIJ7_CERRI</name>
<dbReference type="SUPFAM" id="SSF47095">
    <property type="entry name" value="HMG-box"/>
    <property type="match status" value="1"/>
</dbReference>
<dbReference type="CDD" id="cd00084">
    <property type="entry name" value="HMG-box_SF"/>
    <property type="match status" value="1"/>
</dbReference>
<dbReference type="PANTHER" id="PTHR48112">
    <property type="entry name" value="HIGH MOBILITY GROUP PROTEIN DSP1"/>
    <property type="match status" value="1"/>
</dbReference>
<evidence type="ECO:0000313" key="6">
    <source>
        <dbReference type="Proteomes" id="UP000825935"/>
    </source>
</evidence>
<dbReference type="PROSITE" id="PS50118">
    <property type="entry name" value="HMG_BOX_2"/>
    <property type="match status" value="1"/>
</dbReference>
<feature type="region of interest" description="Disordered" evidence="3">
    <location>
        <begin position="855"/>
        <end position="874"/>
    </location>
</feature>
<dbReference type="PANTHER" id="PTHR48112:SF22">
    <property type="entry name" value="MITOCHONDRIAL TRANSCRIPTION FACTOR A, ISOFORM B"/>
    <property type="match status" value="1"/>
</dbReference>
<feature type="region of interest" description="Disordered" evidence="3">
    <location>
        <begin position="822"/>
        <end position="849"/>
    </location>
</feature>
<dbReference type="SMART" id="SM00398">
    <property type="entry name" value="HMG"/>
    <property type="match status" value="1"/>
</dbReference>
<feature type="compositionally biased region" description="Basic and acidic residues" evidence="3">
    <location>
        <begin position="957"/>
        <end position="970"/>
    </location>
</feature>
<evidence type="ECO:0000259" key="4">
    <source>
        <dbReference type="PROSITE" id="PS50118"/>
    </source>
</evidence>